<evidence type="ECO:0000259" key="14">
    <source>
        <dbReference type="PROSITE" id="PS50893"/>
    </source>
</evidence>
<comment type="caution">
    <text evidence="16">The sequence shown here is derived from an EMBL/GenBank/DDBJ whole genome shotgun (WGS) entry which is preliminary data.</text>
</comment>
<dbReference type="FunFam" id="3.40.50.300:FF:000169">
    <property type="entry name" value="ABC transporter C family member 3"/>
    <property type="match status" value="1"/>
</dbReference>
<dbReference type="Pfam" id="PF00005">
    <property type="entry name" value="ABC_tran"/>
    <property type="match status" value="2"/>
</dbReference>
<dbReference type="SMART" id="SM00382">
    <property type="entry name" value="AAA"/>
    <property type="match status" value="2"/>
</dbReference>
<evidence type="ECO:0000256" key="13">
    <source>
        <dbReference type="SAM" id="Phobius"/>
    </source>
</evidence>
<comment type="similarity">
    <text evidence="2">Belongs to the ABC transporter superfamily. ABCC family. Conjugate transporter (TC 3.A.1.208) subfamily.</text>
</comment>
<protein>
    <recommendedName>
        <fullName evidence="3">ABC-type xenobiotic transporter</fullName>
        <ecNumber evidence="3">7.6.2.2</ecNumber>
    </recommendedName>
</protein>
<dbReference type="OrthoDB" id="6500128at2759"/>
<feature type="transmembrane region" description="Helical" evidence="13">
    <location>
        <begin position="35"/>
        <end position="58"/>
    </location>
</feature>
<dbReference type="InterPro" id="IPR003593">
    <property type="entry name" value="AAA+_ATPase"/>
</dbReference>
<evidence type="ECO:0000256" key="2">
    <source>
        <dbReference type="ARBA" id="ARBA00009726"/>
    </source>
</evidence>
<sequence>MTSAILNGGLGLAYLGFSIWKIYEKLNIENTICPLHGWLVLVFQGFTWLLLGCFLGLQKLHFSTGTAVKLYSIIIFLFGGFVSLASLFGAIVNQVDLIKAVLDILCLPGATLSLISALQEHSHKKCDNDLSDYSFYAPLKDGEASPTSDNYSHDNVTPFAKAEFLSRISFWWLNPLMKLGKGKILQNNDFPRLRQEDQAQTWYSKYEELSKRRQEMHESPSVLSVIFSCQKKPILVSGFLQLVKVLALSTGPLFLKALIDVTEDKAAFRYEGYALAGGLFLAKCLESLSDRQLCFRTRLVGLQVRSLLSAVIYQKQLRLSNVARITHSPSDIMNYVTLDAFRMSEFPYWFHMMWAIPLQLSLALFIVYDSVGLGTVACLVSLILSMLASTPLTKFQLKYQSKLVMAQDKRLKAMTEALANMKVLKLYAWGRHFQNVIETLRKEEAKWASKVLTQKGFNISLFWSSSIVASAATFLTCYFLGIPLSATDIFTFLATLRIVQEPLRLVSDVAGAYIEAKVSLNRITKFLDAPELQPRHTRQKSDSIDPEQAISIMATEVSWQDNSEKATLRNVNFVVSPGEKVAICGEVGSGKSTLLAAILGEVPNVKGLVHVNGKVAYVSQTAWIQTGTIQDNILFGSPMDPQRYQEVLRKSSLVKDLEMFPMGDNTEIGERGVNLSGGQKQRVQLARALYKDADVYLLDDPFSAVDAHTATSLFNEYVMGALSGKTVMLVTHQVDFLPAFDSILFVSDGILFKASSYEELLASSKEFQNLVNSQNEAIDSKKHTQHASSQRSNKVLGKEVQNYDGEQFLAASGDQLIEQEERETGDVGLKPYVQYFKHDKGFLYFSLATMAHAAFVVGQYLQNYLLAADIRNGFVGRINLITTYLLIGCILPLFLLLRSSPLVFLSYQASQSIFPTLLSSLFRAPMSFYDSTPLGRILTRVSSDMSTIDLEVAFKSNIAVGTSIVVYFSYVVFAILSWPVLFVIIPMIYITSLLKRYYHASAKEMMRINGTTKSLVANHLAESIAGAMIIRAFGEEERFFMNNLEVIDMDASPYFHTISANEWLIQRLELPCAIVVSFSVLALTWLPLGASSSGFVGLTLSYGLSLSAFLVSSVQVTCMAENIIVSMERLEQYMHIPSEAAEVIPGHQPPHNWPLVGRVEICDLKIRYRPNAPLVLQGISCIFEGGHKIGIVGRTGSGKTTLVSALFRLVEPAEGRIIVDGIDISTIGLHDLRANLGIIPQDPTLFSGSVRYNLDPLSQYTDQEIWEVLVKCQLRRAVEEKEDGLDSSVVQDGSNWSMGQRQLFCLGRALLKRSKVLVLDEATASIDSATDSILQKTIRNEFGDCTVITVAHRIPTVIDCNMVLAISDGKLMEYDEPVKLMSRESSLFGQLVKEYWSRAANGNAYSEDLH</sequence>
<dbReference type="GO" id="GO:0005524">
    <property type="term" value="F:ATP binding"/>
    <property type="evidence" value="ECO:0007669"/>
    <property type="project" value="UniProtKB-KW"/>
</dbReference>
<organism evidence="16 17">
    <name type="scientific">Rhamnella rubrinervis</name>
    <dbReference type="NCBI Taxonomy" id="2594499"/>
    <lineage>
        <taxon>Eukaryota</taxon>
        <taxon>Viridiplantae</taxon>
        <taxon>Streptophyta</taxon>
        <taxon>Embryophyta</taxon>
        <taxon>Tracheophyta</taxon>
        <taxon>Spermatophyta</taxon>
        <taxon>Magnoliopsida</taxon>
        <taxon>eudicotyledons</taxon>
        <taxon>Gunneridae</taxon>
        <taxon>Pentapetalae</taxon>
        <taxon>rosids</taxon>
        <taxon>fabids</taxon>
        <taxon>Rosales</taxon>
        <taxon>Rhamnaceae</taxon>
        <taxon>rhamnoid group</taxon>
        <taxon>Rhamneae</taxon>
        <taxon>Rhamnella</taxon>
    </lineage>
</organism>
<dbReference type="InterPro" id="IPR044746">
    <property type="entry name" value="ABCC_6TM_D1"/>
</dbReference>
<keyword evidence="17" id="KW-1185">Reference proteome</keyword>
<gene>
    <name evidence="16" type="ORF">FNV43_RR09369</name>
</gene>
<comment type="catalytic activity">
    <reaction evidence="12">
        <text>ATP + H2O + xenobioticSide 1 = ADP + phosphate + xenobioticSide 2.</text>
        <dbReference type="EC" id="7.6.2.2"/>
    </reaction>
</comment>
<dbReference type="PROSITE" id="PS50929">
    <property type="entry name" value="ABC_TM1F"/>
    <property type="match status" value="2"/>
</dbReference>
<feature type="domain" description="ABC transporter" evidence="14">
    <location>
        <begin position="1159"/>
        <end position="1393"/>
    </location>
</feature>
<dbReference type="EC" id="7.6.2.2" evidence="3"/>
<keyword evidence="5 13" id="KW-0812">Transmembrane</keyword>
<dbReference type="EMBL" id="VOIH02000004">
    <property type="protein sequence ID" value="KAF3448656.1"/>
    <property type="molecule type" value="Genomic_DNA"/>
</dbReference>
<feature type="transmembrane region" description="Helical" evidence="13">
    <location>
        <begin position="878"/>
        <end position="897"/>
    </location>
</feature>
<dbReference type="PANTHER" id="PTHR24223:SF263">
    <property type="entry name" value="ABC-TYPE XENOBIOTIC TRANSPORTER"/>
    <property type="match status" value="1"/>
</dbReference>
<dbReference type="FunFam" id="1.20.1560.10:FF:000003">
    <property type="entry name" value="ABC transporter C family member 10"/>
    <property type="match status" value="1"/>
</dbReference>
<dbReference type="FunFam" id="3.40.50.300:FF:000508">
    <property type="entry name" value="ABC transporter C family member 5"/>
    <property type="match status" value="1"/>
</dbReference>
<dbReference type="Gene3D" id="3.40.50.300">
    <property type="entry name" value="P-loop containing nucleotide triphosphate hydrolases"/>
    <property type="match status" value="2"/>
</dbReference>
<keyword evidence="11 13" id="KW-0472">Membrane</keyword>
<evidence type="ECO:0000256" key="7">
    <source>
        <dbReference type="ARBA" id="ARBA00022741"/>
    </source>
</evidence>
<dbReference type="PROSITE" id="PS50893">
    <property type="entry name" value="ABC_TRANSPORTER_2"/>
    <property type="match status" value="2"/>
</dbReference>
<dbReference type="GO" id="GO:0008559">
    <property type="term" value="F:ABC-type xenobiotic transporter activity"/>
    <property type="evidence" value="ECO:0007669"/>
    <property type="project" value="UniProtKB-EC"/>
</dbReference>
<evidence type="ECO:0000256" key="3">
    <source>
        <dbReference type="ARBA" id="ARBA00012191"/>
    </source>
</evidence>
<feature type="domain" description="ABC transmembrane type-1" evidence="15">
    <location>
        <begin position="235"/>
        <end position="515"/>
    </location>
</feature>
<keyword evidence="8" id="KW-0067">ATP-binding</keyword>
<proteinExistence type="inferred from homology"/>
<feature type="transmembrane region" description="Helical" evidence="13">
    <location>
        <begin position="459"/>
        <end position="481"/>
    </location>
</feature>
<keyword evidence="9" id="KW-1278">Translocase</keyword>
<dbReference type="Pfam" id="PF24358">
    <property type="entry name" value="ABCC10_N"/>
    <property type="match status" value="1"/>
</dbReference>
<feature type="transmembrane region" description="Helical" evidence="13">
    <location>
        <begin position="5"/>
        <end position="23"/>
    </location>
</feature>
<dbReference type="GO" id="GO:0016887">
    <property type="term" value="F:ATP hydrolysis activity"/>
    <property type="evidence" value="ECO:0007669"/>
    <property type="project" value="InterPro"/>
</dbReference>
<feature type="transmembrane region" description="Helical" evidence="13">
    <location>
        <begin position="842"/>
        <end position="866"/>
    </location>
</feature>
<feature type="domain" description="ABC transporter" evidence="14">
    <location>
        <begin position="552"/>
        <end position="773"/>
    </location>
</feature>
<keyword evidence="10 13" id="KW-1133">Transmembrane helix</keyword>
<dbReference type="InterPro" id="IPR056228">
    <property type="entry name" value="ABCC10-like_N"/>
</dbReference>
<evidence type="ECO:0000256" key="8">
    <source>
        <dbReference type="ARBA" id="ARBA00022840"/>
    </source>
</evidence>
<evidence type="ECO:0000256" key="4">
    <source>
        <dbReference type="ARBA" id="ARBA00022448"/>
    </source>
</evidence>
<name>A0A8K0MJR7_9ROSA</name>
<dbReference type="InterPro" id="IPR044726">
    <property type="entry name" value="ABCC_6TM_D2"/>
</dbReference>
<evidence type="ECO:0000313" key="17">
    <source>
        <dbReference type="Proteomes" id="UP000796880"/>
    </source>
</evidence>
<dbReference type="PANTHER" id="PTHR24223">
    <property type="entry name" value="ATP-BINDING CASSETTE SUB-FAMILY C"/>
    <property type="match status" value="1"/>
</dbReference>
<feature type="domain" description="ABC transmembrane type-1" evidence="15">
    <location>
        <begin position="854"/>
        <end position="1122"/>
    </location>
</feature>
<evidence type="ECO:0000256" key="10">
    <source>
        <dbReference type="ARBA" id="ARBA00022989"/>
    </source>
</evidence>
<evidence type="ECO:0000256" key="11">
    <source>
        <dbReference type="ARBA" id="ARBA00023136"/>
    </source>
</evidence>
<dbReference type="InterPro" id="IPR027417">
    <property type="entry name" value="P-loop_NTPase"/>
</dbReference>
<dbReference type="Pfam" id="PF00664">
    <property type="entry name" value="ABC_membrane"/>
    <property type="match status" value="2"/>
</dbReference>
<dbReference type="InterPro" id="IPR017871">
    <property type="entry name" value="ABC_transporter-like_CS"/>
</dbReference>
<evidence type="ECO:0000256" key="5">
    <source>
        <dbReference type="ARBA" id="ARBA00022692"/>
    </source>
</evidence>
<evidence type="ECO:0000259" key="15">
    <source>
        <dbReference type="PROSITE" id="PS50929"/>
    </source>
</evidence>
<evidence type="ECO:0000256" key="1">
    <source>
        <dbReference type="ARBA" id="ARBA00004141"/>
    </source>
</evidence>
<feature type="transmembrane region" description="Helical" evidence="13">
    <location>
        <begin position="70"/>
        <end position="91"/>
    </location>
</feature>
<keyword evidence="7" id="KW-0547">Nucleotide-binding</keyword>
<keyword evidence="6" id="KW-0677">Repeat</keyword>
<evidence type="ECO:0000313" key="16">
    <source>
        <dbReference type="EMBL" id="KAF3448656.1"/>
    </source>
</evidence>
<accession>A0A8K0MJR7</accession>
<dbReference type="CDD" id="cd03244">
    <property type="entry name" value="ABCC_MRP_domain2"/>
    <property type="match status" value="1"/>
</dbReference>
<dbReference type="Proteomes" id="UP000796880">
    <property type="component" value="Unassembled WGS sequence"/>
</dbReference>
<dbReference type="GO" id="GO:0016020">
    <property type="term" value="C:membrane"/>
    <property type="evidence" value="ECO:0007669"/>
    <property type="project" value="UniProtKB-SubCell"/>
</dbReference>
<dbReference type="InterPro" id="IPR050173">
    <property type="entry name" value="ABC_transporter_C-like"/>
</dbReference>
<comment type="subcellular location">
    <subcellularLocation>
        <location evidence="1">Membrane</location>
        <topology evidence="1">Multi-pass membrane protein</topology>
    </subcellularLocation>
</comment>
<dbReference type="PROSITE" id="PS00211">
    <property type="entry name" value="ABC_TRANSPORTER_1"/>
    <property type="match status" value="1"/>
</dbReference>
<dbReference type="SUPFAM" id="SSF52540">
    <property type="entry name" value="P-loop containing nucleoside triphosphate hydrolases"/>
    <property type="match status" value="2"/>
</dbReference>
<dbReference type="CDD" id="cd18579">
    <property type="entry name" value="ABC_6TM_ABCC_D1"/>
    <property type="match status" value="1"/>
</dbReference>
<keyword evidence="4" id="KW-0813">Transport</keyword>
<dbReference type="InterPro" id="IPR036640">
    <property type="entry name" value="ABC1_TM_sf"/>
</dbReference>
<dbReference type="SUPFAM" id="SSF90123">
    <property type="entry name" value="ABC transporter transmembrane region"/>
    <property type="match status" value="2"/>
</dbReference>
<dbReference type="CDD" id="cd18580">
    <property type="entry name" value="ABC_6TM_ABCC_D2"/>
    <property type="match status" value="1"/>
</dbReference>
<dbReference type="Gene3D" id="1.20.1560.10">
    <property type="entry name" value="ABC transporter type 1, transmembrane domain"/>
    <property type="match status" value="2"/>
</dbReference>
<dbReference type="CDD" id="cd03250">
    <property type="entry name" value="ABCC_MRP_domain1"/>
    <property type="match status" value="1"/>
</dbReference>
<evidence type="ECO:0000256" key="9">
    <source>
        <dbReference type="ARBA" id="ARBA00022967"/>
    </source>
</evidence>
<dbReference type="InterPro" id="IPR011527">
    <property type="entry name" value="ABC1_TM_dom"/>
</dbReference>
<evidence type="ECO:0000256" key="12">
    <source>
        <dbReference type="ARBA" id="ARBA00034018"/>
    </source>
</evidence>
<reference evidence="16" key="1">
    <citation type="submission" date="2020-03" db="EMBL/GenBank/DDBJ databases">
        <title>A high-quality chromosome-level genome assembly of a woody plant with both climbing and erect habits, Rhamnella rubrinervis.</title>
        <authorList>
            <person name="Lu Z."/>
            <person name="Yang Y."/>
            <person name="Zhu X."/>
            <person name="Sun Y."/>
        </authorList>
    </citation>
    <scope>NUCLEOTIDE SEQUENCE</scope>
    <source>
        <strain evidence="16">BYM</strain>
        <tissue evidence="16">Leaf</tissue>
    </source>
</reference>
<feature type="transmembrane region" description="Helical" evidence="13">
    <location>
        <begin position="964"/>
        <end position="990"/>
    </location>
</feature>
<dbReference type="InterPro" id="IPR003439">
    <property type="entry name" value="ABC_transporter-like_ATP-bd"/>
</dbReference>
<evidence type="ECO:0000256" key="6">
    <source>
        <dbReference type="ARBA" id="ARBA00022737"/>
    </source>
</evidence>
<dbReference type="FunFam" id="1.20.1560.10:FF:000002">
    <property type="entry name" value="ABC transporter C family member 5"/>
    <property type="match status" value="1"/>
</dbReference>